<comment type="caution">
    <text evidence="1">The sequence shown here is derived from an EMBL/GenBank/DDBJ whole genome shotgun (WGS) entry which is preliminary data.</text>
</comment>
<dbReference type="OrthoDB" id="2382449at2759"/>
<keyword evidence="2" id="KW-1185">Reference proteome</keyword>
<dbReference type="Proteomes" id="UP000439903">
    <property type="component" value="Unassembled WGS sequence"/>
</dbReference>
<accession>A0A8H4A3Y3</accession>
<evidence type="ECO:0000313" key="1">
    <source>
        <dbReference type="EMBL" id="KAF0424026.1"/>
    </source>
</evidence>
<proteinExistence type="predicted"/>
<organism evidence="1 2">
    <name type="scientific">Gigaspora margarita</name>
    <dbReference type="NCBI Taxonomy" id="4874"/>
    <lineage>
        <taxon>Eukaryota</taxon>
        <taxon>Fungi</taxon>
        <taxon>Fungi incertae sedis</taxon>
        <taxon>Mucoromycota</taxon>
        <taxon>Glomeromycotina</taxon>
        <taxon>Glomeromycetes</taxon>
        <taxon>Diversisporales</taxon>
        <taxon>Gigasporaceae</taxon>
        <taxon>Gigaspora</taxon>
    </lineage>
</organism>
<sequence length="98" mass="10926">MYQGIPCKSDPAEKAQDFGNVDERIVDFLKKAGMVVSIIEITPKSEEDSVSLTEAIRICSSVIKAENISDIANTNILNHEMAEHLENKPKKTLIEMHL</sequence>
<reference evidence="1 2" key="1">
    <citation type="journal article" date="2019" name="Environ. Microbiol.">
        <title>At the nexus of three kingdoms: the genome of the mycorrhizal fungus Gigaspora margarita provides insights into plant, endobacterial and fungal interactions.</title>
        <authorList>
            <person name="Venice F."/>
            <person name="Ghignone S."/>
            <person name="Salvioli di Fossalunga A."/>
            <person name="Amselem J."/>
            <person name="Novero M."/>
            <person name="Xianan X."/>
            <person name="Sedzielewska Toro K."/>
            <person name="Morin E."/>
            <person name="Lipzen A."/>
            <person name="Grigoriev I.V."/>
            <person name="Henrissat B."/>
            <person name="Martin F.M."/>
            <person name="Bonfante P."/>
        </authorList>
    </citation>
    <scope>NUCLEOTIDE SEQUENCE [LARGE SCALE GENOMIC DNA]</scope>
    <source>
        <strain evidence="1 2">BEG34</strain>
    </source>
</reference>
<protein>
    <submittedName>
        <fullName evidence="1">Ribonuclease h-like protein</fullName>
    </submittedName>
</protein>
<dbReference type="AlphaFoldDB" id="A0A8H4A3Y3"/>
<gene>
    <name evidence="1" type="ORF">F8M41_006672</name>
</gene>
<dbReference type="EMBL" id="WTPW01001660">
    <property type="protein sequence ID" value="KAF0424026.1"/>
    <property type="molecule type" value="Genomic_DNA"/>
</dbReference>
<evidence type="ECO:0000313" key="2">
    <source>
        <dbReference type="Proteomes" id="UP000439903"/>
    </source>
</evidence>
<name>A0A8H4A3Y3_GIGMA</name>